<evidence type="ECO:0000256" key="2">
    <source>
        <dbReference type="PROSITE-ProRule" id="PRU00339"/>
    </source>
</evidence>
<keyword evidence="4" id="KW-1133">Transmembrane helix</keyword>
<reference evidence="6 7" key="1">
    <citation type="journal article" date="2019" name="Int. J. Syst. Evol. Microbiol.">
        <title>The Global Catalogue of Microorganisms (GCM) 10K type strain sequencing project: providing services to taxonomists for standard genome sequencing and annotation.</title>
        <authorList>
            <consortium name="The Broad Institute Genomics Platform"/>
            <consortium name="The Broad Institute Genome Sequencing Center for Infectious Disease"/>
            <person name="Wu L."/>
            <person name="Ma J."/>
        </authorList>
    </citation>
    <scope>NUCLEOTIDE SEQUENCE [LARGE SCALE GENOMIC DNA]</scope>
    <source>
        <strain evidence="6 7">JCM 15608</strain>
    </source>
</reference>
<dbReference type="NCBIfam" id="TIGR00254">
    <property type="entry name" value="GGDEF"/>
    <property type="match status" value="1"/>
</dbReference>
<dbReference type="InterPro" id="IPR050469">
    <property type="entry name" value="Diguanylate_Cyclase"/>
</dbReference>
<comment type="caution">
    <text evidence="6">The sequence shown here is derived from an EMBL/GenBank/DDBJ whole genome shotgun (WGS) entry which is preliminary data.</text>
</comment>
<sequence>MISVIYKSLIVSTLLMFTIPNNKCYAQNDEALSALANEIKLDPQSVIDKTESLINDSPKEKSLSLRFLQLQAYVANDLDMRSIPKIAILKQLAIDLKRNDILVETLIFQAMIARRNEHYSDALKYNFQAFKLSEKLHNPEIKTRVLQNLAQLYSELERYKESLEFYDRALLLSNQVNQDISNEILIEKGLVYLVLGNYFQAKALLNQALHTVNKTSTNAYSLKVYLGQLYVILGDYSKALLYLESLTSATLENLPAQTRRNYFEYLARAYLQQGNFTKAITIAKQQLLKNYNTRFLSHQANLQKIVAQAYFQQLDYENAYTFLQRYNLVQQAVHEKVRDSKVLQLEAQFSKEQQESKIKLLEQDSALQKSLYENQKIAQEQKHQKERYHQQLSIIALIVGFIILLFAFRQLQVRKYTKRLEHNVKERTKELAYKNQELKEISVLDQLTGLHNRRFLYQSIDKDISRVDRYYHEMNASLEQAAPENTVNHHIDNNLEHDLTFILIDLDHFKQVNDNYGHSAGDNVLVQMKTLIKQTFRESDFLIRWGGEEFLIVARYVNRYKINAVIERFRKAVATHTFVLNNTKSIHCSCSIGFASYPFSQHHPKLFTWEQVIDIADIALYSAKENQRDAWVGLLAGEQLENVSKLTKVAVKDNAEKYAITRIKNETSAMLNEQKIACVSSINITHAKNLFNQ</sequence>
<dbReference type="InterPro" id="IPR043128">
    <property type="entry name" value="Rev_trsase/Diguanyl_cyclase"/>
</dbReference>
<evidence type="ECO:0000256" key="4">
    <source>
        <dbReference type="SAM" id="Phobius"/>
    </source>
</evidence>
<dbReference type="Pfam" id="PF00990">
    <property type="entry name" value="GGDEF"/>
    <property type="match status" value="1"/>
</dbReference>
<feature type="coiled-coil region" evidence="3">
    <location>
        <begin position="142"/>
        <end position="169"/>
    </location>
</feature>
<keyword evidence="4" id="KW-0812">Transmembrane</keyword>
<evidence type="ECO:0000313" key="6">
    <source>
        <dbReference type="EMBL" id="GAA0820026.1"/>
    </source>
</evidence>
<dbReference type="InterPro" id="IPR000160">
    <property type="entry name" value="GGDEF_dom"/>
</dbReference>
<dbReference type="Proteomes" id="UP001500021">
    <property type="component" value="Unassembled WGS sequence"/>
</dbReference>
<evidence type="ECO:0000256" key="1">
    <source>
        <dbReference type="ARBA" id="ARBA00012528"/>
    </source>
</evidence>
<proteinExistence type="predicted"/>
<dbReference type="SUPFAM" id="SSF48452">
    <property type="entry name" value="TPR-like"/>
    <property type="match status" value="2"/>
</dbReference>
<organism evidence="6 7">
    <name type="scientific">Colwellia asteriadis</name>
    <dbReference type="NCBI Taxonomy" id="517723"/>
    <lineage>
        <taxon>Bacteria</taxon>
        <taxon>Pseudomonadati</taxon>
        <taxon>Pseudomonadota</taxon>
        <taxon>Gammaproteobacteria</taxon>
        <taxon>Alteromonadales</taxon>
        <taxon>Colwelliaceae</taxon>
        <taxon>Colwellia</taxon>
    </lineage>
</organism>
<keyword evidence="3" id="KW-0175">Coiled coil</keyword>
<feature type="domain" description="GGDEF" evidence="5">
    <location>
        <begin position="497"/>
        <end position="636"/>
    </location>
</feature>
<protein>
    <recommendedName>
        <fullName evidence="1">diguanylate cyclase</fullName>
        <ecNumber evidence="1">2.7.7.65</ecNumber>
    </recommendedName>
</protein>
<dbReference type="SMART" id="SM00028">
    <property type="entry name" value="TPR"/>
    <property type="match status" value="5"/>
</dbReference>
<gene>
    <name evidence="6" type="ORF">GCM10009111_24860</name>
</gene>
<dbReference type="PANTHER" id="PTHR45138">
    <property type="entry name" value="REGULATORY COMPONENTS OF SENSORY TRANSDUCTION SYSTEM"/>
    <property type="match status" value="1"/>
</dbReference>
<dbReference type="PANTHER" id="PTHR45138:SF6">
    <property type="entry name" value="DIGUANYLATE CYCLASE DGCN"/>
    <property type="match status" value="1"/>
</dbReference>
<dbReference type="EC" id="2.7.7.65" evidence="1"/>
<dbReference type="Pfam" id="PF13181">
    <property type="entry name" value="TPR_8"/>
    <property type="match status" value="1"/>
</dbReference>
<dbReference type="CDD" id="cd01949">
    <property type="entry name" value="GGDEF"/>
    <property type="match status" value="1"/>
</dbReference>
<dbReference type="Gene3D" id="1.25.40.10">
    <property type="entry name" value="Tetratricopeptide repeat domain"/>
    <property type="match status" value="2"/>
</dbReference>
<accession>A0ABN1L8Q5</accession>
<evidence type="ECO:0000259" key="5">
    <source>
        <dbReference type="PROSITE" id="PS50887"/>
    </source>
</evidence>
<dbReference type="InterPro" id="IPR019734">
    <property type="entry name" value="TPR_rpt"/>
</dbReference>
<name>A0ABN1L8Q5_9GAMM</name>
<keyword evidence="4" id="KW-0472">Membrane</keyword>
<dbReference type="PROSITE" id="PS50005">
    <property type="entry name" value="TPR"/>
    <property type="match status" value="1"/>
</dbReference>
<dbReference type="SUPFAM" id="SSF55073">
    <property type="entry name" value="Nucleotide cyclase"/>
    <property type="match status" value="1"/>
</dbReference>
<keyword evidence="7" id="KW-1185">Reference proteome</keyword>
<feature type="transmembrane region" description="Helical" evidence="4">
    <location>
        <begin position="388"/>
        <end position="408"/>
    </location>
</feature>
<dbReference type="PROSITE" id="PS50887">
    <property type="entry name" value="GGDEF"/>
    <property type="match status" value="1"/>
</dbReference>
<dbReference type="InterPro" id="IPR029787">
    <property type="entry name" value="Nucleotide_cyclase"/>
</dbReference>
<dbReference type="SMART" id="SM00267">
    <property type="entry name" value="GGDEF"/>
    <property type="match status" value="1"/>
</dbReference>
<dbReference type="InterPro" id="IPR011990">
    <property type="entry name" value="TPR-like_helical_dom_sf"/>
</dbReference>
<keyword evidence="2" id="KW-0802">TPR repeat</keyword>
<feature type="repeat" description="TPR" evidence="2">
    <location>
        <begin position="143"/>
        <end position="176"/>
    </location>
</feature>
<evidence type="ECO:0000313" key="7">
    <source>
        <dbReference type="Proteomes" id="UP001500021"/>
    </source>
</evidence>
<dbReference type="EMBL" id="BAAAFA010000008">
    <property type="protein sequence ID" value="GAA0820026.1"/>
    <property type="molecule type" value="Genomic_DNA"/>
</dbReference>
<evidence type="ECO:0000256" key="3">
    <source>
        <dbReference type="SAM" id="Coils"/>
    </source>
</evidence>
<dbReference type="Gene3D" id="3.30.70.270">
    <property type="match status" value="1"/>
</dbReference>